<keyword evidence="4" id="KW-1185">Reference proteome</keyword>
<organism evidence="3 4">
    <name type="scientific">Branchiibius hedensis</name>
    <dbReference type="NCBI Taxonomy" id="672460"/>
    <lineage>
        <taxon>Bacteria</taxon>
        <taxon>Bacillati</taxon>
        <taxon>Actinomycetota</taxon>
        <taxon>Actinomycetes</taxon>
        <taxon>Micrococcales</taxon>
        <taxon>Dermacoccaceae</taxon>
        <taxon>Branchiibius</taxon>
    </lineage>
</organism>
<evidence type="ECO:0000313" key="3">
    <source>
        <dbReference type="EMBL" id="SSA35752.1"/>
    </source>
</evidence>
<feature type="transmembrane region" description="Helical" evidence="2">
    <location>
        <begin position="29"/>
        <end position="54"/>
    </location>
</feature>
<dbReference type="AlphaFoldDB" id="A0A2Y9BUI1"/>
<keyword evidence="2" id="KW-0472">Membrane</keyword>
<keyword evidence="2" id="KW-0812">Transmembrane</keyword>
<protein>
    <submittedName>
        <fullName evidence="3">YGGT family protein</fullName>
    </submittedName>
</protein>
<gene>
    <name evidence="3" type="ORF">SAMN04489750_3123</name>
</gene>
<evidence type="ECO:0000256" key="2">
    <source>
        <dbReference type="SAM" id="Phobius"/>
    </source>
</evidence>
<keyword evidence="2" id="KW-1133">Transmembrane helix</keyword>
<feature type="region of interest" description="Disordered" evidence="1">
    <location>
        <begin position="161"/>
        <end position="192"/>
    </location>
</feature>
<reference evidence="4" key="1">
    <citation type="submission" date="2016-10" db="EMBL/GenBank/DDBJ databases">
        <authorList>
            <person name="Varghese N."/>
            <person name="Submissions S."/>
        </authorList>
    </citation>
    <scope>NUCLEOTIDE SEQUENCE [LARGE SCALE GENOMIC DNA]</scope>
    <source>
        <strain evidence="4">DSM 22951</strain>
    </source>
</reference>
<accession>A0A2Y9BUI1</accession>
<name>A0A2Y9BUI1_9MICO</name>
<dbReference type="EMBL" id="UESZ01000001">
    <property type="protein sequence ID" value="SSA35752.1"/>
    <property type="molecule type" value="Genomic_DNA"/>
</dbReference>
<evidence type="ECO:0000313" key="4">
    <source>
        <dbReference type="Proteomes" id="UP000250028"/>
    </source>
</evidence>
<proteinExistence type="predicted"/>
<dbReference type="Proteomes" id="UP000250028">
    <property type="component" value="Unassembled WGS sequence"/>
</dbReference>
<feature type="transmembrane region" description="Helical" evidence="2">
    <location>
        <begin position="102"/>
        <end position="124"/>
    </location>
</feature>
<sequence>MSQLNSPPPASLTAEPPKEKRTLLTFGRVLAYLAYAYVVVVEIVLGLGFVLQLFGASQEAGFVRWIYRSMERAMEPFRGIFPSVDLTSSTNGQHNAVLDTSVLFAMLVYAIVAWAIHLAIYWLTKQLNRYERERADALNRQTYLAGQQRAAAAYAQQYPNHYQPTQYQPQEPVEHPQGGQQPHYRDYPGGPA</sequence>
<evidence type="ECO:0000256" key="1">
    <source>
        <dbReference type="SAM" id="MobiDB-lite"/>
    </source>
</evidence>
<dbReference type="RefSeq" id="WP_170119890.1">
    <property type="nucleotide sequence ID" value="NZ_QGDN01000001.1"/>
</dbReference>